<sequence>MAKPDFPALLAPGMHNLTLPALHALAVAPFTGDARREELFQKLTTWAGELQACGLSGTLWLDGSFLTEKPDPGDIDCVLWDPAWASPASVTLAHQHQVQSLLDRATAENLYGLDLYIVATPPEGAFHQEAYWRGVLGFGHDRVTAKGFAEVNL</sequence>
<comment type="caution">
    <text evidence="1">The sequence shown here is derived from an EMBL/GenBank/DDBJ whole genome shotgun (WGS) entry which is preliminary data.</text>
</comment>
<protein>
    <submittedName>
        <fullName evidence="1">Uncharacterized protein</fullName>
    </submittedName>
</protein>
<name>A0A6B8J029_STEMA</name>
<dbReference type="RefSeq" id="WP_154261974.1">
    <property type="nucleotide sequence ID" value="NZ_CP040438.1"/>
</dbReference>
<gene>
    <name evidence="1" type="ORF">I5U67_21070</name>
</gene>
<dbReference type="Pfam" id="PF22014">
    <property type="entry name" value="DUF6932"/>
    <property type="match status" value="1"/>
</dbReference>
<dbReference type="InterPro" id="IPR053860">
    <property type="entry name" value="DUF6932"/>
</dbReference>
<evidence type="ECO:0000313" key="1">
    <source>
        <dbReference type="EMBL" id="MBH1654649.1"/>
    </source>
</evidence>
<dbReference type="EMBL" id="JADUNP010000081">
    <property type="protein sequence ID" value="MBH1654649.1"/>
    <property type="molecule type" value="Genomic_DNA"/>
</dbReference>
<proteinExistence type="predicted"/>
<dbReference type="AlphaFoldDB" id="A0A6B8J029"/>
<accession>A0A6B8J029</accession>
<reference evidence="1" key="1">
    <citation type="submission" date="2020-11" db="EMBL/GenBank/DDBJ databases">
        <title>Enhanced detection system for hospital associated transmission using whole genome sequencing surveillance.</title>
        <authorList>
            <person name="Harrison L.H."/>
            <person name="Van Tyne D."/>
            <person name="Marsh J.W."/>
            <person name="Griffith M.P."/>
            <person name="Snyder D.J."/>
            <person name="Cooper V.S."/>
            <person name="Mustapha M."/>
        </authorList>
    </citation>
    <scope>NUCLEOTIDE SEQUENCE</scope>
    <source>
        <strain evidence="1">STEN00091</strain>
    </source>
</reference>
<dbReference type="Proteomes" id="UP000625930">
    <property type="component" value="Unassembled WGS sequence"/>
</dbReference>
<evidence type="ECO:0000313" key="2">
    <source>
        <dbReference type="Proteomes" id="UP000625930"/>
    </source>
</evidence>
<organism evidence="1 2">
    <name type="scientific">Stenotrophomonas maltophilia</name>
    <name type="common">Pseudomonas maltophilia</name>
    <name type="synonym">Xanthomonas maltophilia</name>
    <dbReference type="NCBI Taxonomy" id="40324"/>
    <lineage>
        <taxon>Bacteria</taxon>
        <taxon>Pseudomonadati</taxon>
        <taxon>Pseudomonadota</taxon>
        <taxon>Gammaproteobacteria</taxon>
        <taxon>Lysobacterales</taxon>
        <taxon>Lysobacteraceae</taxon>
        <taxon>Stenotrophomonas</taxon>
        <taxon>Stenotrophomonas maltophilia group</taxon>
    </lineage>
</organism>